<protein>
    <submittedName>
        <fullName evidence="2">Uncharacterized protein</fullName>
    </submittedName>
</protein>
<accession>A0A2T4ASY5</accession>
<feature type="compositionally biased region" description="Polar residues" evidence="1">
    <location>
        <begin position="34"/>
        <end position="60"/>
    </location>
</feature>
<organism evidence="2 3">
    <name type="scientific">Trichoderma harzianum CBS 226.95</name>
    <dbReference type="NCBI Taxonomy" id="983964"/>
    <lineage>
        <taxon>Eukaryota</taxon>
        <taxon>Fungi</taxon>
        <taxon>Dikarya</taxon>
        <taxon>Ascomycota</taxon>
        <taxon>Pezizomycotina</taxon>
        <taxon>Sordariomycetes</taxon>
        <taxon>Hypocreomycetidae</taxon>
        <taxon>Hypocreales</taxon>
        <taxon>Hypocreaceae</taxon>
        <taxon>Trichoderma</taxon>
    </lineage>
</organism>
<name>A0A2T4ASY5_TRIHA</name>
<evidence type="ECO:0000256" key="1">
    <source>
        <dbReference type="SAM" id="MobiDB-lite"/>
    </source>
</evidence>
<sequence length="132" mass="15015">MSNWRRLLEIKIASFTYSIFIISQQQYPYHRHNPSLSRSTVYHQNQSRHSATLPSASQSGGPAHRPTLAVLRLDFPNVSDFPREGWRRGEGNGSGSLKAWLQHVQASDMYNDTSRETEETLWKPALSGRCNG</sequence>
<dbReference type="Proteomes" id="UP000241690">
    <property type="component" value="Unassembled WGS sequence"/>
</dbReference>
<dbReference type="AlphaFoldDB" id="A0A2T4ASY5"/>
<reference evidence="2 3" key="1">
    <citation type="submission" date="2016-07" db="EMBL/GenBank/DDBJ databases">
        <title>Multiple horizontal gene transfer events from other fungi enriched the ability of initially mycotrophic Trichoderma (Ascomycota) to feed on dead plant biomass.</title>
        <authorList>
            <consortium name="DOE Joint Genome Institute"/>
            <person name="Aerts A."/>
            <person name="Atanasova L."/>
            <person name="Chenthamara K."/>
            <person name="Zhang J."/>
            <person name="Grujic M."/>
            <person name="Henrissat B."/>
            <person name="Kuo A."/>
            <person name="Salamov A."/>
            <person name="Lipzen A."/>
            <person name="Labutti K."/>
            <person name="Barry K."/>
            <person name="Miao Y."/>
            <person name="Rahimi M.J."/>
            <person name="Shen Q."/>
            <person name="Grigoriev I.V."/>
            <person name="Kubicek C.P."/>
            <person name="Druzhinina I.S."/>
        </authorList>
    </citation>
    <scope>NUCLEOTIDE SEQUENCE [LARGE SCALE GENOMIC DNA]</scope>
    <source>
        <strain evidence="2 3">CBS 226.95</strain>
    </source>
</reference>
<evidence type="ECO:0000313" key="2">
    <source>
        <dbReference type="EMBL" id="PTB60163.1"/>
    </source>
</evidence>
<keyword evidence="3" id="KW-1185">Reference proteome</keyword>
<evidence type="ECO:0000313" key="3">
    <source>
        <dbReference type="Proteomes" id="UP000241690"/>
    </source>
</evidence>
<dbReference type="GeneID" id="36621603"/>
<proteinExistence type="predicted"/>
<gene>
    <name evidence="2" type="ORF">M431DRAFT_173060</name>
</gene>
<feature type="region of interest" description="Disordered" evidence="1">
    <location>
        <begin position="33"/>
        <end position="64"/>
    </location>
</feature>
<dbReference type="EMBL" id="KZ679675">
    <property type="protein sequence ID" value="PTB60163.1"/>
    <property type="molecule type" value="Genomic_DNA"/>
</dbReference>
<dbReference type="RefSeq" id="XP_024779840.1">
    <property type="nucleotide sequence ID" value="XM_024913044.1"/>
</dbReference>